<evidence type="ECO:0000256" key="7">
    <source>
        <dbReference type="ARBA" id="ARBA00022764"/>
    </source>
</evidence>
<accession>A0A066UKS6</accession>
<keyword evidence="7" id="KW-0574">Periplasm</keyword>
<keyword evidence="6 14" id="KW-0732">Signal</keyword>
<comment type="similarity">
    <text evidence="2 13">Belongs to the bacterial solute-binding protein 9 family.</text>
</comment>
<comment type="subcellular location">
    <subcellularLocation>
        <location evidence="1">Periplasm</location>
    </subcellularLocation>
</comment>
<evidence type="ECO:0000256" key="14">
    <source>
        <dbReference type="SAM" id="SignalP"/>
    </source>
</evidence>
<dbReference type="InterPro" id="IPR006128">
    <property type="entry name" value="Lipoprotein_PsaA-like"/>
</dbReference>
<gene>
    <name evidence="15" type="ORF">VFDL14_01270</name>
</gene>
<dbReference type="PANTHER" id="PTHR42953:SF3">
    <property type="entry name" value="HIGH-AFFINITY ZINC UPTAKE SYSTEM PROTEIN ZNUA"/>
    <property type="match status" value="1"/>
</dbReference>
<evidence type="ECO:0000256" key="4">
    <source>
        <dbReference type="ARBA" id="ARBA00022448"/>
    </source>
</evidence>
<name>A0A066UKS6_9VIBR</name>
<dbReference type="FunFam" id="3.40.50.1980:FF:000006">
    <property type="entry name" value="Zinc ABC transporter substrate-binding protein ZnuA"/>
    <property type="match status" value="1"/>
</dbReference>
<dbReference type="GO" id="GO:0007155">
    <property type="term" value="P:cell adhesion"/>
    <property type="evidence" value="ECO:0007669"/>
    <property type="project" value="InterPro"/>
</dbReference>
<dbReference type="GO" id="GO:0006829">
    <property type="term" value="P:zinc ion transport"/>
    <property type="evidence" value="ECO:0007669"/>
    <property type="project" value="UniProtKB-KW"/>
</dbReference>
<evidence type="ECO:0000256" key="12">
    <source>
        <dbReference type="ARBA" id="ARBA00045516"/>
    </source>
</evidence>
<evidence type="ECO:0000256" key="9">
    <source>
        <dbReference type="ARBA" id="ARBA00022906"/>
    </source>
</evidence>
<evidence type="ECO:0000313" key="16">
    <source>
        <dbReference type="Proteomes" id="UP000027219"/>
    </source>
</evidence>
<evidence type="ECO:0000256" key="11">
    <source>
        <dbReference type="ARBA" id="ARBA00023157"/>
    </source>
</evidence>
<dbReference type="InterPro" id="IPR006127">
    <property type="entry name" value="ZnuA-like"/>
</dbReference>
<reference evidence="15 16" key="1">
    <citation type="submission" date="2014-02" db="EMBL/GenBank/DDBJ databases">
        <title>Vibrio fortis Dalian14 Genome Sequencing.</title>
        <authorList>
            <person name="Wang Y."/>
            <person name="Song L."/>
            <person name="Liu G."/>
            <person name="Ding J."/>
        </authorList>
    </citation>
    <scope>NUCLEOTIDE SEQUENCE [LARGE SCALE GENOMIC DNA]</scope>
    <source>
        <strain evidence="15 16">Dalian14</strain>
    </source>
</reference>
<dbReference type="InterPro" id="IPR006129">
    <property type="entry name" value="AdhesinB"/>
</dbReference>
<sequence length="295" mass="32606">MLRSSFILASLLLIPSVAGASTILTSFKPIQMIVTELTQGVSEPDAVMNSNASPHDYALKPSDVKKVQQADMVIWFGPDLEAFLTKVVKSNDNVVTISEIPNINLKEFGEDSHDHHHDGHDHGSHDPHFWLGIDQVEVASSYITGKLVELDPQNADAYNKNLENFLKQLAEKKSSIEAQLAPVKDKGYYVFHDAYSYYEDEFGLNKLGHFTVSPERKPGAKTLISIKKTLAKQDVQCVFSEPQFTPAVIESVVRGSSTQKGQLDPVGSNIEVGKGSYFEFLQQLTDSYSNCLSAQ</sequence>
<dbReference type="AlphaFoldDB" id="A0A066UKS6"/>
<dbReference type="SUPFAM" id="SSF53807">
    <property type="entry name" value="Helical backbone' metal receptor"/>
    <property type="match status" value="1"/>
</dbReference>
<dbReference type="EMBL" id="JFFR01000025">
    <property type="protein sequence ID" value="KDN27645.1"/>
    <property type="molecule type" value="Genomic_DNA"/>
</dbReference>
<evidence type="ECO:0000256" key="2">
    <source>
        <dbReference type="ARBA" id="ARBA00011028"/>
    </source>
</evidence>
<dbReference type="CDD" id="cd01019">
    <property type="entry name" value="ZnuA"/>
    <property type="match status" value="1"/>
</dbReference>
<dbReference type="PANTHER" id="PTHR42953">
    <property type="entry name" value="HIGH-AFFINITY ZINC UPTAKE SYSTEM PROTEIN ZNUA-RELATED"/>
    <property type="match status" value="1"/>
</dbReference>
<evidence type="ECO:0000256" key="8">
    <source>
        <dbReference type="ARBA" id="ARBA00022833"/>
    </source>
</evidence>
<keyword evidence="5" id="KW-0479">Metal-binding</keyword>
<proteinExistence type="inferred from homology"/>
<keyword evidence="11" id="KW-1015">Disulfide bond</keyword>
<protein>
    <recommendedName>
        <fullName evidence="3">High-affinity zinc uptake system protein ZnuA</fullName>
    </recommendedName>
</protein>
<dbReference type="GO" id="GO:0046872">
    <property type="term" value="F:metal ion binding"/>
    <property type="evidence" value="ECO:0007669"/>
    <property type="project" value="UniProtKB-KW"/>
</dbReference>
<keyword evidence="4 13" id="KW-0813">Transport</keyword>
<dbReference type="RefSeq" id="WP_032551868.1">
    <property type="nucleotide sequence ID" value="NZ_JFFR01000025.1"/>
</dbReference>
<evidence type="ECO:0000256" key="10">
    <source>
        <dbReference type="ARBA" id="ARBA00023065"/>
    </source>
</evidence>
<keyword evidence="16" id="KW-1185">Reference proteome</keyword>
<evidence type="ECO:0000256" key="3">
    <source>
        <dbReference type="ARBA" id="ARBA00015915"/>
    </source>
</evidence>
<dbReference type="OrthoDB" id="7346865at2"/>
<comment type="function">
    <text evidence="12">Part of the ATP-binding cassette (ABC) transport system ZnuABC involved in zinc import. Binds zinc with high affinity and specificity and delivers it to the membrane permease for translocation into the cytoplasm.</text>
</comment>
<dbReference type="STRING" id="212667.VFDL14_01270"/>
<keyword evidence="8" id="KW-0862">Zinc</keyword>
<dbReference type="Pfam" id="PF01297">
    <property type="entry name" value="ZnuA"/>
    <property type="match status" value="1"/>
</dbReference>
<keyword evidence="10" id="KW-0406">Ion transport</keyword>
<dbReference type="NCBIfam" id="NF007091">
    <property type="entry name" value="PRK09545.1"/>
    <property type="match status" value="1"/>
</dbReference>
<dbReference type="Gene3D" id="3.40.50.1980">
    <property type="entry name" value="Nitrogenase molybdenum iron protein domain"/>
    <property type="match status" value="2"/>
</dbReference>
<dbReference type="PRINTS" id="PR00690">
    <property type="entry name" value="ADHESNFAMILY"/>
</dbReference>
<feature type="signal peptide" evidence="14">
    <location>
        <begin position="1"/>
        <end position="20"/>
    </location>
</feature>
<keyword evidence="9" id="KW-0864">Zinc transport</keyword>
<dbReference type="PRINTS" id="PR00691">
    <property type="entry name" value="ADHESINB"/>
</dbReference>
<dbReference type="GO" id="GO:0042597">
    <property type="term" value="C:periplasmic space"/>
    <property type="evidence" value="ECO:0007669"/>
    <property type="project" value="UniProtKB-SubCell"/>
</dbReference>
<dbReference type="InterPro" id="IPR050492">
    <property type="entry name" value="Bact_metal-bind_prot9"/>
</dbReference>
<organism evidence="15 16">
    <name type="scientific">Vibrio fortis</name>
    <dbReference type="NCBI Taxonomy" id="212667"/>
    <lineage>
        <taxon>Bacteria</taxon>
        <taxon>Pseudomonadati</taxon>
        <taxon>Pseudomonadota</taxon>
        <taxon>Gammaproteobacteria</taxon>
        <taxon>Vibrionales</taxon>
        <taxon>Vibrionaceae</taxon>
        <taxon>Vibrio</taxon>
    </lineage>
</organism>
<comment type="caution">
    <text evidence="15">The sequence shown here is derived from an EMBL/GenBank/DDBJ whole genome shotgun (WGS) entry which is preliminary data.</text>
</comment>
<evidence type="ECO:0000256" key="1">
    <source>
        <dbReference type="ARBA" id="ARBA00004418"/>
    </source>
</evidence>
<dbReference type="InterPro" id="IPR035520">
    <property type="entry name" value="ZnuA"/>
</dbReference>
<dbReference type="Proteomes" id="UP000027219">
    <property type="component" value="Unassembled WGS sequence"/>
</dbReference>
<evidence type="ECO:0000313" key="15">
    <source>
        <dbReference type="EMBL" id="KDN27645.1"/>
    </source>
</evidence>
<evidence type="ECO:0000256" key="5">
    <source>
        <dbReference type="ARBA" id="ARBA00022723"/>
    </source>
</evidence>
<evidence type="ECO:0000256" key="13">
    <source>
        <dbReference type="RuleBase" id="RU003512"/>
    </source>
</evidence>
<feature type="chain" id="PRO_5001631085" description="High-affinity zinc uptake system protein ZnuA" evidence="14">
    <location>
        <begin position="21"/>
        <end position="295"/>
    </location>
</feature>
<evidence type="ECO:0000256" key="6">
    <source>
        <dbReference type="ARBA" id="ARBA00022729"/>
    </source>
</evidence>